<protein>
    <submittedName>
        <fullName evidence="1">Uncharacterized protein</fullName>
    </submittedName>
</protein>
<proteinExistence type="predicted"/>
<dbReference type="PANTHER" id="PTHR17695:SF11">
    <property type="entry name" value="SMALL SUBUNIT PROCESSOME COMPONENT 20 HOMOLOG"/>
    <property type="match status" value="1"/>
</dbReference>
<dbReference type="AlphaFoldDB" id="A0A427AMQ1"/>
<name>A0A427AMQ1_ENSVE</name>
<dbReference type="Proteomes" id="UP000287651">
    <property type="component" value="Unassembled WGS sequence"/>
</dbReference>
<accession>A0A427AMQ1</accession>
<reference evidence="1 2" key="1">
    <citation type="journal article" date="2014" name="Agronomy (Basel)">
        <title>A Draft Genome Sequence for Ensete ventricosum, the Drought-Tolerant Tree Against Hunger.</title>
        <authorList>
            <person name="Harrison J."/>
            <person name="Moore K.A."/>
            <person name="Paszkiewicz K."/>
            <person name="Jones T."/>
            <person name="Grant M."/>
            <person name="Ambacheew D."/>
            <person name="Muzemil S."/>
            <person name="Studholme D.J."/>
        </authorList>
    </citation>
    <scope>NUCLEOTIDE SEQUENCE [LARGE SCALE GENOMIC DNA]</scope>
</reference>
<organism evidence="1 2">
    <name type="scientific">Ensete ventricosum</name>
    <name type="common">Abyssinian banana</name>
    <name type="synonym">Musa ensete</name>
    <dbReference type="NCBI Taxonomy" id="4639"/>
    <lineage>
        <taxon>Eukaryota</taxon>
        <taxon>Viridiplantae</taxon>
        <taxon>Streptophyta</taxon>
        <taxon>Embryophyta</taxon>
        <taxon>Tracheophyta</taxon>
        <taxon>Spermatophyta</taxon>
        <taxon>Magnoliopsida</taxon>
        <taxon>Liliopsida</taxon>
        <taxon>Zingiberales</taxon>
        <taxon>Musaceae</taxon>
        <taxon>Ensete</taxon>
    </lineage>
</organism>
<dbReference type="PANTHER" id="PTHR17695">
    <property type="entry name" value="SMALL SUBUNIT PROCESSOME COMPONENT 20 HOMOLOG"/>
    <property type="match status" value="1"/>
</dbReference>
<evidence type="ECO:0000313" key="2">
    <source>
        <dbReference type="Proteomes" id="UP000287651"/>
    </source>
</evidence>
<sequence length="179" mass="20205">MITDATGVSKVIMEVAKSSSMRRTGVTALLWYVMRGAPLRLHSKAETVWHLLIDKSIFSLGHKYPEGKGRSKNGGGEENWCFGGMWLRRERGSRTVRICHLIIFLYFCADRQKMLDLVSSLIQSFVVSSISIEMEDLPSKVLSRVLELMLCLLDVPSFSVDMSSILLLYAPVFKLKSSR</sequence>
<gene>
    <name evidence="1" type="ORF">B296_00028543</name>
</gene>
<dbReference type="InterPro" id="IPR052575">
    <property type="entry name" value="SSU_processome_comp_20"/>
</dbReference>
<dbReference type="GO" id="GO:0030686">
    <property type="term" value="C:90S preribosome"/>
    <property type="evidence" value="ECO:0007669"/>
    <property type="project" value="TreeGrafter"/>
</dbReference>
<dbReference type="GO" id="GO:0032040">
    <property type="term" value="C:small-subunit processome"/>
    <property type="evidence" value="ECO:0007669"/>
    <property type="project" value="TreeGrafter"/>
</dbReference>
<dbReference type="EMBL" id="AMZH03001924">
    <property type="protein sequence ID" value="RRT77466.1"/>
    <property type="molecule type" value="Genomic_DNA"/>
</dbReference>
<evidence type="ECO:0000313" key="1">
    <source>
        <dbReference type="EMBL" id="RRT77466.1"/>
    </source>
</evidence>
<comment type="caution">
    <text evidence="1">The sequence shown here is derived from an EMBL/GenBank/DDBJ whole genome shotgun (WGS) entry which is preliminary data.</text>
</comment>